<sequence>MIEFPERLSLETLADVEVVANLLREIRSAALGGNFKRITLDHTNVRCMSPDVALMVVAEIQRCEVYCGSRTVITGTHPKSHEVTELLSEVGFYEALDIKPPKLPASYKSRTYVRVERRNKTLPRVVDSLLECFAKEFSFEEADRKRLHVALIECMDNVFEHAYEVVSDRPYLYKEWWLVGYADHQESSIGFVFYDQGAGIPTTIRRKKKKRVLARLAGWADGQWIDRAVRKPISRYASKRRGHGLDKLKQFLDQLGVEGSLRVIANCGDVEYVTTGGGASIQLLNGGIDGSLIVWKLRGVTKDFAAVAA</sequence>
<dbReference type="InterPro" id="IPR036890">
    <property type="entry name" value="HATPase_C_sf"/>
</dbReference>
<dbReference type="Proteomes" id="UP001430796">
    <property type="component" value="Unassembled WGS sequence"/>
</dbReference>
<evidence type="ECO:0000313" key="2">
    <source>
        <dbReference type="Proteomes" id="UP001430796"/>
    </source>
</evidence>
<accession>A0ABS9HP76</accession>
<keyword evidence="2" id="KW-1185">Reference proteome</keyword>
<gene>
    <name evidence="1" type="ORF">L3V18_03020</name>
</gene>
<reference evidence="2" key="1">
    <citation type="submission" date="2022-01" db="EMBL/GenBank/DDBJ databases">
        <title>Lysobacter chinensis sp. nov., a bacterium isolated from cow dung compost.</title>
        <authorList>
            <person name="Zhou L.Y."/>
        </authorList>
    </citation>
    <scope>NUCLEOTIDE SEQUENCE [LARGE SCALE GENOMIC DNA]</scope>
    <source>
        <strain evidence="2">TLK-CK17</strain>
    </source>
</reference>
<evidence type="ECO:0000313" key="1">
    <source>
        <dbReference type="EMBL" id="MCF7220764.1"/>
    </source>
</evidence>
<proteinExistence type="predicted"/>
<protein>
    <recommendedName>
        <fullName evidence="3">STAS domain-containing protein</fullName>
    </recommendedName>
</protein>
<name>A0ABS9HP76_9GAMM</name>
<dbReference type="RefSeq" id="WP_237053115.1">
    <property type="nucleotide sequence ID" value="NZ_JAKJPO010000001.1"/>
</dbReference>
<dbReference type="SUPFAM" id="SSF55874">
    <property type="entry name" value="ATPase domain of HSP90 chaperone/DNA topoisomerase II/histidine kinase"/>
    <property type="match status" value="1"/>
</dbReference>
<organism evidence="1 2">
    <name type="scientific">Marilutibacter chinensis</name>
    <dbReference type="NCBI Taxonomy" id="2912247"/>
    <lineage>
        <taxon>Bacteria</taxon>
        <taxon>Pseudomonadati</taxon>
        <taxon>Pseudomonadota</taxon>
        <taxon>Gammaproteobacteria</taxon>
        <taxon>Lysobacterales</taxon>
        <taxon>Lysobacteraceae</taxon>
        <taxon>Marilutibacter</taxon>
    </lineage>
</organism>
<comment type="caution">
    <text evidence="1">The sequence shown here is derived from an EMBL/GenBank/DDBJ whole genome shotgun (WGS) entry which is preliminary data.</text>
</comment>
<dbReference type="EMBL" id="JAKJPO010000001">
    <property type="protein sequence ID" value="MCF7220764.1"/>
    <property type="molecule type" value="Genomic_DNA"/>
</dbReference>
<reference evidence="1 2" key="2">
    <citation type="submission" date="2022-01" db="EMBL/GenBank/DDBJ databases">
        <title>Lysobacter chinensis sp. nov., a bacterium isolated from cow dung compost.</title>
        <authorList>
            <person name="Liu Y."/>
        </authorList>
    </citation>
    <scope>NUCLEOTIDE SEQUENCE [LARGE SCALE GENOMIC DNA]</scope>
    <source>
        <strain evidence="1 2">TLK-CK17</strain>
    </source>
</reference>
<evidence type="ECO:0008006" key="3">
    <source>
        <dbReference type="Google" id="ProtNLM"/>
    </source>
</evidence>
<dbReference type="Gene3D" id="3.30.565.10">
    <property type="entry name" value="Histidine kinase-like ATPase, C-terminal domain"/>
    <property type="match status" value="1"/>
</dbReference>